<organism evidence="1 2">
    <name type="scientific">Taxus chinensis</name>
    <name type="common">Chinese yew</name>
    <name type="synonym">Taxus wallichiana var. chinensis</name>
    <dbReference type="NCBI Taxonomy" id="29808"/>
    <lineage>
        <taxon>Eukaryota</taxon>
        <taxon>Viridiplantae</taxon>
        <taxon>Streptophyta</taxon>
        <taxon>Embryophyta</taxon>
        <taxon>Tracheophyta</taxon>
        <taxon>Spermatophyta</taxon>
        <taxon>Pinopsida</taxon>
        <taxon>Pinidae</taxon>
        <taxon>Conifers II</taxon>
        <taxon>Cupressales</taxon>
        <taxon>Taxaceae</taxon>
        <taxon>Taxus</taxon>
    </lineage>
</organism>
<dbReference type="AlphaFoldDB" id="A0AA38FAH5"/>
<name>A0AA38FAH5_TAXCH</name>
<keyword evidence="2" id="KW-1185">Reference proteome</keyword>
<dbReference type="InterPro" id="IPR012340">
    <property type="entry name" value="NA-bd_OB-fold"/>
</dbReference>
<feature type="non-terminal residue" evidence="1">
    <location>
        <position position="1"/>
    </location>
</feature>
<gene>
    <name evidence="1" type="ORF">KI387_038693</name>
</gene>
<evidence type="ECO:0000313" key="2">
    <source>
        <dbReference type="Proteomes" id="UP000824469"/>
    </source>
</evidence>
<accession>A0AA38FAH5</accession>
<dbReference type="EMBL" id="JAHRHJ020000011">
    <property type="protein sequence ID" value="KAH9295105.1"/>
    <property type="molecule type" value="Genomic_DNA"/>
</dbReference>
<sequence>YALRINLQDDSGELQSVTTFDTVAEEIMGVTAADLQLLCIDDEATTEIANQIIGHEYKFTLF</sequence>
<dbReference type="Proteomes" id="UP000824469">
    <property type="component" value="Unassembled WGS sequence"/>
</dbReference>
<proteinExistence type="predicted"/>
<dbReference type="SUPFAM" id="SSF50249">
    <property type="entry name" value="Nucleic acid-binding proteins"/>
    <property type="match status" value="1"/>
</dbReference>
<evidence type="ECO:0000313" key="1">
    <source>
        <dbReference type="EMBL" id="KAH9295105.1"/>
    </source>
</evidence>
<comment type="caution">
    <text evidence="1">The sequence shown here is derived from an EMBL/GenBank/DDBJ whole genome shotgun (WGS) entry which is preliminary data.</text>
</comment>
<protein>
    <submittedName>
        <fullName evidence="1">Uncharacterized protein</fullName>
    </submittedName>
</protein>
<reference evidence="1 2" key="1">
    <citation type="journal article" date="2021" name="Nat. Plants">
        <title>The Taxus genome provides insights into paclitaxel biosynthesis.</title>
        <authorList>
            <person name="Xiong X."/>
            <person name="Gou J."/>
            <person name="Liao Q."/>
            <person name="Li Y."/>
            <person name="Zhou Q."/>
            <person name="Bi G."/>
            <person name="Li C."/>
            <person name="Du R."/>
            <person name="Wang X."/>
            <person name="Sun T."/>
            <person name="Guo L."/>
            <person name="Liang H."/>
            <person name="Lu P."/>
            <person name="Wu Y."/>
            <person name="Zhang Z."/>
            <person name="Ro D.K."/>
            <person name="Shang Y."/>
            <person name="Huang S."/>
            <person name="Yan J."/>
        </authorList>
    </citation>
    <scope>NUCLEOTIDE SEQUENCE [LARGE SCALE GENOMIC DNA]</scope>
    <source>
        <strain evidence="1">Ta-2019</strain>
    </source>
</reference>
<feature type="non-terminal residue" evidence="1">
    <location>
        <position position="62"/>
    </location>
</feature>
<dbReference type="Gene3D" id="2.40.50.140">
    <property type="entry name" value="Nucleic acid-binding proteins"/>
    <property type="match status" value="1"/>
</dbReference>